<dbReference type="EMBL" id="AP008212">
    <property type="protein sequence ID" value="BAH93573.1"/>
    <property type="molecule type" value="Genomic_DNA"/>
</dbReference>
<reference evidence="1 2" key="1">
    <citation type="journal article" date="2005" name="Nature">
        <title>The map-based sequence of the rice genome.</title>
        <authorList>
            <consortium name="International rice genome sequencing project (IRGSP)"/>
            <person name="Matsumoto T."/>
            <person name="Wu J."/>
            <person name="Kanamori H."/>
            <person name="Katayose Y."/>
            <person name="Fujisawa M."/>
            <person name="Namiki N."/>
            <person name="Mizuno H."/>
            <person name="Yamamoto K."/>
            <person name="Antonio B.A."/>
            <person name="Baba T."/>
            <person name="Sakata K."/>
            <person name="Nagamura Y."/>
            <person name="Aoki H."/>
            <person name="Arikawa K."/>
            <person name="Arita K."/>
            <person name="Bito T."/>
            <person name="Chiden Y."/>
            <person name="Fujitsuka N."/>
            <person name="Fukunaka R."/>
            <person name="Hamada M."/>
            <person name="Harada C."/>
            <person name="Hayashi A."/>
            <person name="Hijishita S."/>
            <person name="Honda M."/>
            <person name="Hosokawa S."/>
            <person name="Ichikawa Y."/>
            <person name="Idonuma A."/>
            <person name="Iijima M."/>
            <person name="Ikeda M."/>
            <person name="Ikeno M."/>
            <person name="Ito K."/>
            <person name="Ito S."/>
            <person name="Ito T."/>
            <person name="Ito Y."/>
            <person name="Ito Y."/>
            <person name="Iwabuchi A."/>
            <person name="Kamiya K."/>
            <person name="Karasawa W."/>
            <person name="Kurita K."/>
            <person name="Katagiri S."/>
            <person name="Kikuta A."/>
            <person name="Kobayashi H."/>
            <person name="Kobayashi N."/>
            <person name="Machita K."/>
            <person name="Maehara T."/>
            <person name="Masukawa M."/>
            <person name="Mizubayashi T."/>
            <person name="Mukai Y."/>
            <person name="Nagasaki H."/>
            <person name="Nagata Y."/>
            <person name="Naito S."/>
            <person name="Nakashima M."/>
            <person name="Nakama Y."/>
            <person name="Nakamichi Y."/>
            <person name="Nakamura M."/>
            <person name="Meguro A."/>
            <person name="Negishi M."/>
            <person name="Ohta I."/>
            <person name="Ohta T."/>
            <person name="Okamoto M."/>
            <person name="Ono N."/>
            <person name="Saji S."/>
            <person name="Sakaguchi M."/>
            <person name="Sakai K."/>
            <person name="Shibata M."/>
            <person name="Shimokawa T."/>
            <person name="Song J."/>
            <person name="Takazaki Y."/>
            <person name="Terasawa K."/>
            <person name="Tsugane M."/>
            <person name="Tsuji K."/>
            <person name="Ueda S."/>
            <person name="Waki K."/>
            <person name="Yamagata H."/>
            <person name="Yamamoto M."/>
            <person name="Yamamoto S."/>
            <person name="Yamane H."/>
            <person name="Yoshiki S."/>
            <person name="Yoshihara R."/>
            <person name="Yukawa K."/>
            <person name="Zhong H."/>
            <person name="Yano M."/>
            <person name="Yuan Q."/>
            <person name="Ouyang S."/>
            <person name="Liu J."/>
            <person name="Jones K.M."/>
            <person name="Gansberger K."/>
            <person name="Moffat K."/>
            <person name="Hill J."/>
            <person name="Bera J."/>
            <person name="Fadrosh D."/>
            <person name="Jin S."/>
            <person name="Johri S."/>
            <person name="Kim M."/>
            <person name="Overton L."/>
            <person name="Reardon M."/>
            <person name="Tsitrin T."/>
            <person name="Vuong H."/>
            <person name="Weaver B."/>
            <person name="Ciecko A."/>
            <person name="Tallon L."/>
            <person name="Jackson J."/>
            <person name="Pai G."/>
            <person name="Aken S.V."/>
            <person name="Utterback T."/>
            <person name="Reidmuller S."/>
            <person name="Feldblyum T."/>
            <person name="Hsiao J."/>
            <person name="Zismann V."/>
            <person name="Iobst S."/>
            <person name="de Vazeille A.R."/>
            <person name="Buell C.R."/>
            <person name="Ying K."/>
            <person name="Li Y."/>
            <person name="Lu T."/>
            <person name="Huang Y."/>
            <person name="Zhao Q."/>
            <person name="Feng Q."/>
            <person name="Zhang L."/>
            <person name="Zhu J."/>
            <person name="Weng Q."/>
            <person name="Mu J."/>
            <person name="Lu Y."/>
            <person name="Fan D."/>
            <person name="Liu Y."/>
            <person name="Guan J."/>
            <person name="Zhang Y."/>
            <person name="Yu S."/>
            <person name="Liu X."/>
            <person name="Zhang Y."/>
            <person name="Hong G."/>
            <person name="Han B."/>
            <person name="Choisne N."/>
            <person name="Demange N."/>
            <person name="Orjeda G."/>
            <person name="Samain S."/>
            <person name="Cattolico L."/>
            <person name="Pelletier E."/>
            <person name="Couloux A."/>
            <person name="Segurens B."/>
            <person name="Wincker P."/>
            <person name="D'Hont A."/>
            <person name="Scarpelli C."/>
            <person name="Weissenbach J."/>
            <person name="Salanoubat M."/>
            <person name="Quetier F."/>
            <person name="Yu Y."/>
            <person name="Kim H.R."/>
            <person name="Rambo T."/>
            <person name="Currie J."/>
            <person name="Collura K."/>
            <person name="Luo M."/>
            <person name="Yang T."/>
            <person name="Ammiraju J.S.S."/>
            <person name="Engler F."/>
            <person name="Soderlund C."/>
            <person name="Wing R.A."/>
            <person name="Palmer L.E."/>
            <person name="de la Bastide M."/>
            <person name="Spiegel L."/>
            <person name="Nascimento L."/>
            <person name="Zutavern T."/>
            <person name="O'Shaughnessy A."/>
            <person name="Dike S."/>
            <person name="Dedhia N."/>
            <person name="Preston R."/>
            <person name="Balija V."/>
            <person name="McCombie W.R."/>
            <person name="Chow T."/>
            <person name="Chen H."/>
            <person name="Chung M."/>
            <person name="Chen C."/>
            <person name="Shaw J."/>
            <person name="Wu H."/>
            <person name="Hsiao K."/>
            <person name="Chao Y."/>
            <person name="Chu M."/>
            <person name="Cheng C."/>
            <person name="Hour A."/>
            <person name="Lee P."/>
            <person name="Lin S."/>
            <person name="Lin Y."/>
            <person name="Liou J."/>
            <person name="Liu S."/>
            <person name="Hsing Y."/>
            <person name="Raghuvanshi S."/>
            <person name="Mohanty A."/>
            <person name="Bharti A.K."/>
            <person name="Gaur A."/>
            <person name="Gupta V."/>
            <person name="Kumar D."/>
            <person name="Ravi V."/>
            <person name="Vij S."/>
            <person name="Kapur A."/>
            <person name="Khurana P."/>
            <person name="Khurana P."/>
            <person name="Khurana J.P."/>
            <person name="Tyagi A.K."/>
            <person name="Gaikwad K."/>
            <person name="Singh A."/>
            <person name="Dalal V."/>
            <person name="Srivastava S."/>
            <person name="Dixit A."/>
            <person name="Pal A.K."/>
            <person name="Ghazi I.A."/>
            <person name="Yadav M."/>
            <person name="Pandit A."/>
            <person name="Bhargava A."/>
            <person name="Sureshbabu K."/>
            <person name="Batra K."/>
            <person name="Sharma T.R."/>
            <person name="Mohapatra T."/>
            <person name="Singh N.K."/>
            <person name="Messing J."/>
            <person name="Nelson A.B."/>
            <person name="Fuks G."/>
            <person name="Kavchok S."/>
            <person name="Keizer G."/>
            <person name="Linton E."/>
            <person name="Llaca V."/>
            <person name="Song R."/>
            <person name="Tanyolac B."/>
            <person name="Young S."/>
            <person name="Ho-Il K."/>
            <person name="Hahn J.H."/>
            <person name="Sangsakoo G."/>
            <person name="Vanavichit A."/>
            <person name="de Mattos Luiz.A.T."/>
            <person name="Zimmer P.D."/>
            <person name="Malone G."/>
            <person name="Dellagostin O."/>
            <person name="de Oliveira A.C."/>
            <person name="Bevan M."/>
            <person name="Bancroft I."/>
            <person name="Minx P."/>
            <person name="Cordum H."/>
            <person name="Wilson R."/>
            <person name="Cheng Z."/>
            <person name="Jin W."/>
            <person name="Jiang J."/>
            <person name="Leong S.A."/>
            <person name="Iwama H."/>
            <person name="Gojobori T."/>
            <person name="Itoh T."/>
            <person name="Niimura Y."/>
            <person name="Fujii Y."/>
            <person name="Habara T."/>
            <person name="Sakai H."/>
            <person name="Sato Y."/>
            <person name="Wilson G."/>
            <person name="Kumar K."/>
            <person name="McCouch S."/>
            <person name="Juretic N."/>
            <person name="Hoen D."/>
            <person name="Wright S."/>
            <person name="Bruskiewich R."/>
            <person name="Bureau T."/>
            <person name="Miyao A."/>
            <person name="Hirochika H."/>
            <person name="Nishikawa T."/>
            <person name="Kadowaki K."/>
            <person name="Sugiura M."/>
            <person name="Burr B."/>
            <person name="Sasaki T."/>
        </authorList>
    </citation>
    <scope>NUCLEOTIDE SEQUENCE [LARGE SCALE GENOMIC DNA]</scope>
    <source>
        <strain evidence="2">cv. Nipponbare</strain>
    </source>
</reference>
<reference evidence="2" key="2">
    <citation type="journal article" date="2008" name="Nucleic Acids Res.">
        <title>The rice annotation project database (RAP-DB): 2008 update.</title>
        <authorList>
            <consortium name="The rice annotation project (RAP)"/>
        </authorList>
    </citation>
    <scope>GENOME REANNOTATION</scope>
    <source>
        <strain evidence="2">cv. Nipponbare</strain>
    </source>
</reference>
<evidence type="ECO:0000313" key="2">
    <source>
        <dbReference type="Proteomes" id="UP000000763"/>
    </source>
</evidence>
<dbReference type="Proteomes" id="UP000000763">
    <property type="component" value="Chromosome 6"/>
</dbReference>
<sequence>RLSCSIGFRDYDLPSCCALRFVGLTRHGGKHRHIVFSFIFLHALIIN</sequence>
<dbReference type="AlphaFoldDB" id="C7J4A2"/>
<dbReference type="KEGG" id="dosa:Os06g0549700"/>
<organism evidence="1 2">
    <name type="scientific">Oryza sativa subsp. japonica</name>
    <name type="common">Rice</name>
    <dbReference type="NCBI Taxonomy" id="39947"/>
    <lineage>
        <taxon>Eukaryota</taxon>
        <taxon>Viridiplantae</taxon>
        <taxon>Streptophyta</taxon>
        <taxon>Embryophyta</taxon>
        <taxon>Tracheophyta</taxon>
        <taxon>Spermatophyta</taxon>
        <taxon>Magnoliopsida</taxon>
        <taxon>Liliopsida</taxon>
        <taxon>Poales</taxon>
        <taxon>Poaceae</taxon>
        <taxon>BOP clade</taxon>
        <taxon>Oryzoideae</taxon>
        <taxon>Oryzeae</taxon>
        <taxon>Oryzinae</taxon>
        <taxon>Oryza</taxon>
        <taxon>Oryza sativa</taxon>
    </lineage>
</organism>
<accession>C7J4A2</accession>
<evidence type="ECO:0000313" key="1">
    <source>
        <dbReference type="EMBL" id="BAH93573.1"/>
    </source>
</evidence>
<protein>
    <submittedName>
        <fullName evidence="1">Os06g0549700 protein</fullName>
    </submittedName>
</protein>
<feature type="non-terminal residue" evidence="1">
    <location>
        <position position="1"/>
    </location>
</feature>
<name>C7J4A2_ORYSJ</name>
<proteinExistence type="predicted"/>
<gene>
    <name evidence="1" type="ordered locus">Os06g0549700</name>
</gene>